<dbReference type="AlphaFoldDB" id="A0A0F9LQ98"/>
<dbReference type="EMBL" id="LAZR01005995">
    <property type="protein sequence ID" value="KKM95543.1"/>
    <property type="molecule type" value="Genomic_DNA"/>
</dbReference>
<proteinExistence type="predicted"/>
<dbReference type="PROSITE" id="PS50164">
    <property type="entry name" value="GIY_YIG"/>
    <property type="match status" value="1"/>
</dbReference>
<organism evidence="4">
    <name type="scientific">marine sediment metagenome</name>
    <dbReference type="NCBI Taxonomy" id="412755"/>
    <lineage>
        <taxon>unclassified sequences</taxon>
        <taxon>metagenomes</taxon>
        <taxon>ecological metagenomes</taxon>
    </lineage>
</organism>
<name>A0A0F9LQ98_9ZZZZ</name>
<feature type="region of interest" description="Disordered" evidence="2">
    <location>
        <begin position="123"/>
        <end position="144"/>
    </location>
</feature>
<dbReference type="InterPro" id="IPR035901">
    <property type="entry name" value="GIY-YIG_endonuc_sf"/>
</dbReference>
<gene>
    <name evidence="4" type="ORF">LCGC14_1187090</name>
</gene>
<reference evidence="4" key="1">
    <citation type="journal article" date="2015" name="Nature">
        <title>Complex archaea that bridge the gap between prokaryotes and eukaryotes.</title>
        <authorList>
            <person name="Spang A."/>
            <person name="Saw J.H."/>
            <person name="Jorgensen S.L."/>
            <person name="Zaremba-Niedzwiedzka K."/>
            <person name="Martijn J."/>
            <person name="Lind A.E."/>
            <person name="van Eijk R."/>
            <person name="Schleper C."/>
            <person name="Guy L."/>
            <person name="Ettema T.J."/>
        </authorList>
    </citation>
    <scope>NUCLEOTIDE SEQUENCE</scope>
</reference>
<dbReference type="Pfam" id="PF07460">
    <property type="entry name" value="NUMOD3"/>
    <property type="match status" value="1"/>
</dbReference>
<dbReference type="GO" id="GO:0003677">
    <property type="term" value="F:DNA binding"/>
    <property type="evidence" value="ECO:0007669"/>
    <property type="project" value="InterPro"/>
</dbReference>
<dbReference type="SMART" id="SM00496">
    <property type="entry name" value="IENR2"/>
    <property type="match status" value="4"/>
</dbReference>
<evidence type="ECO:0000256" key="2">
    <source>
        <dbReference type="SAM" id="MobiDB-lite"/>
    </source>
</evidence>
<comment type="similarity">
    <text evidence="1">To endonucleases of group I introns of fungi and phage.</text>
</comment>
<dbReference type="InterPro" id="IPR003611">
    <property type="entry name" value="NUMOD3"/>
</dbReference>
<evidence type="ECO:0000259" key="3">
    <source>
        <dbReference type="PROSITE" id="PS50164"/>
    </source>
</evidence>
<dbReference type="InterPro" id="IPR000305">
    <property type="entry name" value="GIY-YIG_endonuc"/>
</dbReference>
<protein>
    <recommendedName>
        <fullName evidence="3">GIY-YIG domain-containing protein</fullName>
    </recommendedName>
</protein>
<dbReference type="SUPFAM" id="SSF64496">
    <property type="entry name" value="DNA-binding domain of intron-encoded endonucleases"/>
    <property type="match status" value="1"/>
</dbReference>
<comment type="caution">
    <text evidence="4">The sequence shown here is derived from an EMBL/GenBank/DDBJ whole genome shotgun (WGS) entry which is preliminary data.</text>
</comment>
<evidence type="ECO:0000313" key="4">
    <source>
        <dbReference type="EMBL" id="KKM95543.1"/>
    </source>
</evidence>
<evidence type="ECO:0000256" key="1">
    <source>
        <dbReference type="ARBA" id="ARBA00010045"/>
    </source>
</evidence>
<dbReference type="SUPFAM" id="SSF82771">
    <property type="entry name" value="GIY-YIG endonuclease"/>
    <property type="match status" value="1"/>
</dbReference>
<sequence length="217" mass="25018">MYLDFDNVPFYIGKGSDTRYKVRNHLGNNHSNGLLKNKICKVGAKNVRIHFLHKDLTEKEAFRQERYWISYYGRRDLGIGTLCNLTDGGEGTSGRIHSVEARRKIGEWSRNFVRTEEHCAKISTAQKDKPRPWTAGKNHGMYGKHHTDEAKCKMGESRRGKAVGEVHHNAKLTEEDVLKIRELFILPNYDRRTSAKLFGVSPTVITNIVKRKTWIHI</sequence>
<feature type="domain" description="GIY-YIG" evidence="3">
    <location>
        <begin position="1"/>
        <end position="85"/>
    </location>
</feature>
<accession>A0A0F9LQ98</accession>